<dbReference type="GO" id="GO:0016887">
    <property type="term" value="F:ATP hydrolysis activity"/>
    <property type="evidence" value="ECO:0007669"/>
    <property type="project" value="TreeGrafter"/>
</dbReference>
<feature type="domain" description="Bacterial type II secretion system protein E" evidence="4">
    <location>
        <begin position="1"/>
        <end position="169"/>
    </location>
</feature>
<dbReference type="Gene3D" id="3.40.50.300">
    <property type="entry name" value="P-loop containing nucleotide triphosphate hydrolases"/>
    <property type="match status" value="1"/>
</dbReference>
<accession>A0A0B8QFU4</accession>
<keyword evidence="2" id="KW-0547">Nucleotide-binding</keyword>
<evidence type="ECO:0000256" key="2">
    <source>
        <dbReference type="ARBA" id="ARBA00022741"/>
    </source>
</evidence>
<dbReference type="PANTHER" id="PTHR30258">
    <property type="entry name" value="TYPE II SECRETION SYSTEM PROTEIN GSPE-RELATED"/>
    <property type="match status" value="1"/>
</dbReference>
<reference evidence="5 6" key="1">
    <citation type="submission" date="2015-01" db="EMBL/GenBank/DDBJ databases">
        <title>Vibrio sp. C94 JCM 19241 whole genome shotgun sequence.</title>
        <authorList>
            <person name="Sawabe T."/>
            <person name="Meirelles P."/>
            <person name="Feng G."/>
            <person name="Sayaka M."/>
            <person name="Hattori M."/>
            <person name="Ohkuma M."/>
        </authorList>
    </citation>
    <scope>NUCLEOTIDE SEQUENCE [LARGE SCALE GENOMIC DNA]</scope>
    <source>
        <strain evidence="6">JCM 19241</strain>
    </source>
</reference>
<evidence type="ECO:0000313" key="5">
    <source>
        <dbReference type="EMBL" id="GAM77466.1"/>
    </source>
</evidence>
<dbReference type="Pfam" id="PF00437">
    <property type="entry name" value="T2SSE"/>
    <property type="match status" value="1"/>
</dbReference>
<dbReference type="EMBL" id="BBSC01000009">
    <property type="protein sequence ID" value="GAM77466.1"/>
    <property type="molecule type" value="Genomic_DNA"/>
</dbReference>
<dbReference type="GO" id="GO:0005524">
    <property type="term" value="F:ATP binding"/>
    <property type="evidence" value="ECO:0007669"/>
    <property type="project" value="UniProtKB-KW"/>
</dbReference>
<dbReference type="PANTHER" id="PTHR30258:SF29">
    <property type="entry name" value="MSHA PILUS ASSEMBLY ATPASE MSHE"/>
    <property type="match status" value="1"/>
</dbReference>
<gene>
    <name evidence="5" type="ORF">JCM19241_4589</name>
</gene>
<dbReference type="SUPFAM" id="SSF52540">
    <property type="entry name" value="P-loop containing nucleoside triphosphate hydrolases"/>
    <property type="match status" value="1"/>
</dbReference>
<keyword evidence="3" id="KW-0067">ATP-binding</keyword>
<dbReference type="Proteomes" id="UP000031666">
    <property type="component" value="Unassembled WGS sequence"/>
</dbReference>
<reference evidence="5 6" key="2">
    <citation type="submission" date="2015-01" db="EMBL/GenBank/DDBJ databases">
        <authorList>
            <consortium name="NBRP consortium"/>
            <person name="Sawabe T."/>
            <person name="Meirelles P."/>
            <person name="Feng G."/>
            <person name="Sayaka M."/>
            <person name="Hattori M."/>
            <person name="Ohkuma M."/>
        </authorList>
    </citation>
    <scope>NUCLEOTIDE SEQUENCE [LARGE SCALE GENOMIC DNA]</scope>
    <source>
        <strain evidence="6">JCM 19241</strain>
    </source>
</reference>
<comment type="similarity">
    <text evidence="1">Belongs to the GSP E family.</text>
</comment>
<protein>
    <submittedName>
        <fullName evidence="5">MSHA biogenesis protein mshE</fullName>
    </submittedName>
</protein>
<dbReference type="InterPro" id="IPR001482">
    <property type="entry name" value="T2SS/T4SS_dom"/>
</dbReference>
<evidence type="ECO:0000256" key="3">
    <source>
        <dbReference type="ARBA" id="ARBA00022840"/>
    </source>
</evidence>
<organism evidence="5 6">
    <name type="scientific">Vibrio ishigakensis</name>
    <dbReference type="NCBI Taxonomy" id="1481914"/>
    <lineage>
        <taxon>Bacteria</taxon>
        <taxon>Pseudomonadati</taxon>
        <taxon>Pseudomonadota</taxon>
        <taxon>Gammaproteobacteria</taxon>
        <taxon>Vibrionales</taxon>
        <taxon>Vibrionaceae</taxon>
        <taxon>Vibrio</taxon>
    </lineage>
</organism>
<proteinExistence type="inferred from homology"/>
<dbReference type="GO" id="GO:0005886">
    <property type="term" value="C:plasma membrane"/>
    <property type="evidence" value="ECO:0007669"/>
    <property type="project" value="TreeGrafter"/>
</dbReference>
<sequence length="185" mass="20073">MGEMRDQETVEIGLRAALTGHLVLSTLHTNDAVDSALRMMDMGAPGYLVASSVRAVLAQRLIRRVCTDCSEPVELSADQKTWLEARFPNQVHSQFSKGQGCQSCNLTGYQGRIGVFELLELDQTLMDALRSNDAVGFAQKARKTKGYQPLLVSAMKLALEGVVSFDEVMLLGEGDGSGVAETHLL</sequence>
<comment type="caution">
    <text evidence="5">The sequence shown here is derived from an EMBL/GenBank/DDBJ whole genome shotgun (WGS) entry which is preliminary data.</text>
</comment>
<name>A0A0B8QFU4_9VIBR</name>
<dbReference type="STRING" id="1481914.JCM19241_4589"/>
<evidence type="ECO:0000259" key="4">
    <source>
        <dbReference type="Pfam" id="PF00437"/>
    </source>
</evidence>
<evidence type="ECO:0000313" key="6">
    <source>
        <dbReference type="Proteomes" id="UP000031666"/>
    </source>
</evidence>
<dbReference type="AlphaFoldDB" id="A0A0B8QFU4"/>
<evidence type="ECO:0000256" key="1">
    <source>
        <dbReference type="ARBA" id="ARBA00006611"/>
    </source>
</evidence>
<dbReference type="InterPro" id="IPR027417">
    <property type="entry name" value="P-loop_NTPase"/>
</dbReference>